<reference evidence="2 3" key="1">
    <citation type="journal article" date="2011" name="J. Bacteriol.">
        <title>Genome Sequence of the Ruminal Bacterium Megasphaera elsdenii.</title>
        <authorList>
            <person name="Marx H."/>
            <person name="Graf A.B."/>
            <person name="Tatto N."/>
            <person name="Thallinger G.G."/>
            <person name="Mattanovich D."/>
            <person name="Sauer M."/>
        </authorList>
    </citation>
    <scope>NUCLEOTIDE SEQUENCE [LARGE SCALE GENOMIC DNA]</scope>
    <source>
        <strain evidence="2 3">DSM 20460</strain>
    </source>
</reference>
<keyword evidence="3" id="KW-1185">Reference proteome</keyword>
<feature type="compositionally biased region" description="Polar residues" evidence="1">
    <location>
        <begin position="307"/>
        <end position="320"/>
    </location>
</feature>
<dbReference type="KEGG" id="med:MELS_1930"/>
<dbReference type="HOGENOM" id="CLU_868207_0_0_9"/>
<gene>
    <name evidence="2" type="ORF">MELS_1930</name>
</gene>
<evidence type="ECO:0000313" key="3">
    <source>
        <dbReference type="Proteomes" id="UP000010111"/>
    </source>
</evidence>
<name>G0VSA8_MEGEL</name>
<dbReference type="eggNOG" id="ENOG5032WD1">
    <property type="taxonomic scope" value="Bacteria"/>
</dbReference>
<dbReference type="STRING" id="1064535.MELS_1930"/>
<accession>G0VSA8</accession>
<proteinExistence type="predicted"/>
<dbReference type="EMBL" id="HE576794">
    <property type="protein sequence ID" value="CCC74148.1"/>
    <property type="molecule type" value="Genomic_DNA"/>
</dbReference>
<dbReference type="Proteomes" id="UP000010111">
    <property type="component" value="Chromosome"/>
</dbReference>
<sequence>MNWTENSNDASAMKDLDVGDVSAVVGIYPLASELIVFKANGRIYKIANEPEDWNVTLVGTDSDFIARDAMTNLGEDVVYFSRQGLRSLQTTETYGNFKSQEIGEAMNPEMKKDTGAPWLFKSQRTHQLFVNPNNGPVIYVYHYQLGAFTKWIFPKPIQTIAEGTEKTLVGCGKELFELSSSNHTDVVAGTETKIHQRIVSAILGDLNVMTLYRSHLIIDSEDAGTAKLTVNDVSWDWNWTKEKQREEFKTQIRADKMTFTFETDDIIVWHLWAAVIVQQYVTMTSEGTSSGRGSSWSKGSSWGQGTFDGSVSDSDGSPYG</sequence>
<feature type="compositionally biased region" description="Low complexity" evidence="1">
    <location>
        <begin position="286"/>
        <end position="305"/>
    </location>
</feature>
<evidence type="ECO:0000256" key="1">
    <source>
        <dbReference type="SAM" id="MobiDB-lite"/>
    </source>
</evidence>
<evidence type="ECO:0000313" key="2">
    <source>
        <dbReference type="EMBL" id="CCC74148.1"/>
    </source>
</evidence>
<organism evidence="2 3">
    <name type="scientific">Megasphaera elsdenii DSM 20460</name>
    <dbReference type="NCBI Taxonomy" id="1064535"/>
    <lineage>
        <taxon>Bacteria</taxon>
        <taxon>Bacillati</taxon>
        <taxon>Bacillota</taxon>
        <taxon>Negativicutes</taxon>
        <taxon>Veillonellales</taxon>
        <taxon>Veillonellaceae</taxon>
        <taxon>Megasphaera</taxon>
    </lineage>
</organism>
<feature type="region of interest" description="Disordered" evidence="1">
    <location>
        <begin position="286"/>
        <end position="320"/>
    </location>
</feature>
<dbReference type="AlphaFoldDB" id="G0VSA8"/>
<protein>
    <submittedName>
        <fullName evidence="2">Uncharacterized protein</fullName>
    </submittedName>
</protein>